<dbReference type="Gene3D" id="1.20.120.30">
    <property type="entry name" value="Aspartate receptor, ligand-binding domain"/>
    <property type="match status" value="1"/>
</dbReference>
<dbReference type="PROSITE" id="PS50003">
    <property type="entry name" value="PH_DOMAIN"/>
    <property type="match status" value="1"/>
</dbReference>
<dbReference type="Proteomes" id="UP001163739">
    <property type="component" value="Chromosome"/>
</dbReference>
<dbReference type="RefSeq" id="WP_265048510.1">
    <property type="nucleotide sequence ID" value="NZ_CP100390.1"/>
</dbReference>
<dbReference type="EMBL" id="CP100390">
    <property type="protein sequence ID" value="UZE97029.1"/>
    <property type="molecule type" value="Genomic_DNA"/>
</dbReference>
<reference evidence="2" key="1">
    <citation type="submission" date="2022-06" db="EMBL/GenBank/DDBJ databases">
        <title>Alkalimarinus sp. nov., isolated from gut of a Alitta virens.</title>
        <authorList>
            <person name="Yang A.I."/>
            <person name="Shin N.-R."/>
        </authorList>
    </citation>
    <scope>NUCLEOTIDE SEQUENCE</scope>
    <source>
        <strain evidence="2">A2M4</strain>
    </source>
</reference>
<name>A0ABY6N4T8_9ALTE</name>
<dbReference type="InterPro" id="IPR001849">
    <property type="entry name" value="PH_domain"/>
</dbReference>
<proteinExistence type="predicted"/>
<accession>A0ABY6N4T8</accession>
<protein>
    <submittedName>
        <fullName evidence="2">CZB domain-containing protein</fullName>
    </submittedName>
</protein>
<evidence type="ECO:0000313" key="2">
    <source>
        <dbReference type="EMBL" id="UZE97029.1"/>
    </source>
</evidence>
<dbReference type="InterPro" id="IPR025991">
    <property type="entry name" value="Chemoreceptor_zinc-bind_dom"/>
</dbReference>
<dbReference type="Pfam" id="PF13682">
    <property type="entry name" value="CZB"/>
    <property type="match status" value="1"/>
</dbReference>
<feature type="domain" description="PH" evidence="1">
    <location>
        <begin position="1"/>
        <end position="109"/>
    </location>
</feature>
<evidence type="ECO:0000313" key="3">
    <source>
        <dbReference type="Proteomes" id="UP001163739"/>
    </source>
</evidence>
<sequence length="274" mass="31716">MSGQSIESLFKGDQISVITFSTREASFAIPLEQVKYIEKDVKRNINVGKLDRFNHEVITFQNNAVPLFDFSLLTGSRSQLEENKELIALLNEREKDHRDWVDALDSAIKTSTPFTKTTDHDKCAFGVWYNQFETNDSDLKEVLERFDEPHKRIHSLAESLLNLAKKDKSRALIKLEKERNTTLTELIRLFETARERIRNSDRPIIVFVEQNNNKIGALRLDNIQDIETFTLENFSRDTSTEGIMKKNETDFSVEGFLRRGDLPPFMLINCQPVN</sequence>
<keyword evidence="3" id="KW-1185">Reference proteome</keyword>
<evidence type="ECO:0000259" key="1">
    <source>
        <dbReference type="PROSITE" id="PS50003"/>
    </source>
</evidence>
<organism evidence="2 3">
    <name type="scientific">Alkalimarinus alittae</name>
    <dbReference type="NCBI Taxonomy" id="2961619"/>
    <lineage>
        <taxon>Bacteria</taxon>
        <taxon>Pseudomonadati</taxon>
        <taxon>Pseudomonadota</taxon>
        <taxon>Gammaproteobacteria</taxon>
        <taxon>Alteromonadales</taxon>
        <taxon>Alteromonadaceae</taxon>
        <taxon>Alkalimarinus</taxon>
    </lineage>
</organism>
<gene>
    <name evidence="2" type="ORF">NKI27_04580</name>
</gene>